<evidence type="ECO:0000259" key="11">
    <source>
        <dbReference type="Pfam" id="PF01619"/>
    </source>
</evidence>
<keyword evidence="5 10" id="KW-0274">FAD</keyword>
<evidence type="ECO:0000256" key="2">
    <source>
        <dbReference type="ARBA" id="ARBA00012695"/>
    </source>
</evidence>
<keyword evidence="4 10" id="KW-0547">Nucleotide-binding</keyword>
<dbReference type="InterPro" id="IPR008219">
    <property type="entry name" value="PRODH_bac_arc"/>
</dbReference>
<feature type="binding site" evidence="10">
    <location>
        <begin position="207"/>
        <end position="209"/>
    </location>
    <ligand>
        <name>FAD</name>
        <dbReference type="ChEBI" id="CHEBI:57692"/>
    </ligand>
</feature>
<dbReference type="PIRSF" id="PIRSF000196">
    <property type="entry name" value="Pro_dehydrog"/>
    <property type="match status" value="1"/>
</dbReference>
<evidence type="ECO:0000256" key="5">
    <source>
        <dbReference type="ARBA" id="ARBA00022827"/>
    </source>
</evidence>
<feature type="binding site" evidence="9">
    <location>
        <position position="308"/>
    </location>
    <ligand>
        <name>substrate</name>
    </ligand>
</feature>
<feature type="binding site" evidence="9">
    <location>
        <position position="117"/>
    </location>
    <ligand>
        <name>substrate</name>
    </ligand>
</feature>
<evidence type="ECO:0000256" key="3">
    <source>
        <dbReference type="ARBA" id="ARBA00022630"/>
    </source>
</evidence>
<feature type="binding site" evidence="10">
    <location>
        <position position="155"/>
    </location>
    <ligand>
        <name>FAD</name>
        <dbReference type="ChEBI" id="CHEBI:57692"/>
    </ligand>
</feature>
<dbReference type="SUPFAM" id="SSF51730">
    <property type="entry name" value="FAD-linked oxidoreductase"/>
    <property type="match status" value="1"/>
</dbReference>
<keyword evidence="6 12" id="KW-0560">Oxidoreductase</keyword>
<evidence type="ECO:0000313" key="12">
    <source>
        <dbReference type="EMBL" id="SNQ45961.1"/>
    </source>
</evidence>
<dbReference type="EC" id="1.5.5.2" evidence="2"/>
<name>A0A2I2KJW1_9ACTN</name>
<feature type="binding site" evidence="10">
    <location>
        <position position="183"/>
    </location>
    <ligand>
        <name>FAD</name>
        <dbReference type="ChEBI" id="CHEBI:57692"/>
    </ligand>
</feature>
<keyword evidence="3" id="KW-0285">Flavoprotein</keyword>
<evidence type="ECO:0000256" key="4">
    <source>
        <dbReference type="ARBA" id="ARBA00022741"/>
    </source>
</evidence>
<dbReference type="InterPro" id="IPR002872">
    <property type="entry name" value="Proline_DH_dom"/>
</dbReference>
<dbReference type="AlphaFoldDB" id="A0A2I2KJW1"/>
<dbReference type="PANTHER" id="PTHR13914">
    <property type="entry name" value="PROLINE OXIDASE"/>
    <property type="match status" value="1"/>
</dbReference>
<dbReference type="GO" id="GO:0004657">
    <property type="term" value="F:proline dehydrogenase activity"/>
    <property type="evidence" value="ECO:0007669"/>
    <property type="project" value="UniProtKB-EC"/>
</dbReference>
<dbReference type="Gene3D" id="3.20.20.220">
    <property type="match status" value="1"/>
</dbReference>
<comment type="cofactor">
    <cofactor evidence="10">
        <name>FAD</name>
        <dbReference type="ChEBI" id="CHEBI:57692"/>
    </cofactor>
    <text evidence="10">Binds 1 FAD per subunit.</text>
</comment>
<accession>A0A2I2KJW1</accession>
<evidence type="ECO:0000256" key="7">
    <source>
        <dbReference type="ARBA" id="ARBA00023062"/>
    </source>
</evidence>
<proteinExistence type="predicted"/>
<keyword evidence="13" id="KW-1185">Reference proteome</keyword>
<reference evidence="12 13" key="1">
    <citation type="submission" date="2017-06" db="EMBL/GenBank/DDBJ databases">
        <authorList>
            <person name="Kim H.J."/>
            <person name="Triplett B.A."/>
        </authorList>
    </citation>
    <scope>NUCLEOTIDE SEQUENCE [LARGE SCALE GENOMIC DNA]</scope>
    <source>
        <strain evidence="12">FRACA_ARgP5</strain>
    </source>
</reference>
<dbReference type="Pfam" id="PF01619">
    <property type="entry name" value="Pro_dh"/>
    <property type="match status" value="1"/>
</dbReference>
<organism evidence="12 13">
    <name type="scientific">Frankia canadensis</name>
    <dbReference type="NCBI Taxonomy" id="1836972"/>
    <lineage>
        <taxon>Bacteria</taxon>
        <taxon>Bacillati</taxon>
        <taxon>Actinomycetota</taxon>
        <taxon>Actinomycetes</taxon>
        <taxon>Frankiales</taxon>
        <taxon>Frankiaceae</taxon>
        <taxon>Frankia</taxon>
    </lineage>
</organism>
<evidence type="ECO:0000256" key="1">
    <source>
        <dbReference type="ARBA" id="ARBA00004739"/>
    </source>
</evidence>
<protein>
    <recommendedName>
        <fullName evidence="2">proline dehydrogenase</fullName>
        <ecNumber evidence="2">1.5.5.2</ecNumber>
    </recommendedName>
</protein>
<feature type="binding site" evidence="10">
    <location>
        <begin position="246"/>
        <end position="247"/>
    </location>
    <ligand>
        <name>FAD</name>
        <dbReference type="ChEBI" id="CHEBI:57692"/>
    </ligand>
</feature>
<evidence type="ECO:0000313" key="13">
    <source>
        <dbReference type="Proteomes" id="UP000234331"/>
    </source>
</evidence>
<comment type="pathway">
    <text evidence="1">Amino-acid degradation; L-proline degradation into L-glutamate; L-glutamate from L-proline: step 1/2.</text>
</comment>
<dbReference type="UniPathway" id="UPA00261">
    <property type="reaction ID" value="UER00373"/>
</dbReference>
<dbReference type="Proteomes" id="UP000234331">
    <property type="component" value="Unassembled WGS sequence"/>
</dbReference>
<evidence type="ECO:0000256" key="10">
    <source>
        <dbReference type="PIRSR" id="PIRSR000196-2"/>
    </source>
</evidence>
<dbReference type="EMBL" id="FZMO01000024">
    <property type="protein sequence ID" value="SNQ45961.1"/>
    <property type="molecule type" value="Genomic_DNA"/>
</dbReference>
<dbReference type="GO" id="GO:0000166">
    <property type="term" value="F:nucleotide binding"/>
    <property type="evidence" value="ECO:0007669"/>
    <property type="project" value="UniProtKB-KW"/>
</dbReference>
<keyword evidence="7" id="KW-0642">Proline metabolism</keyword>
<dbReference type="GO" id="GO:0010133">
    <property type="term" value="P:L-proline catabolic process to L-glutamate"/>
    <property type="evidence" value="ECO:0007669"/>
    <property type="project" value="UniProtKB-UniPathway"/>
</dbReference>
<dbReference type="InterPro" id="IPR029041">
    <property type="entry name" value="FAD-linked_oxidoreductase-like"/>
</dbReference>
<dbReference type="PANTHER" id="PTHR13914:SF0">
    <property type="entry name" value="PROLINE DEHYDROGENASE 1, MITOCHONDRIAL"/>
    <property type="match status" value="1"/>
</dbReference>
<evidence type="ECO:0000256" key="8">
    <source>
        <dbReference type="ARBA" id="ARBA00048779"/>
    </source>
</evidence>
<feature type="domain" description="Proline dehydrogenase" evidence="11">
    <location>
        <begin position="65"/>
        <end position="316"/>
    </location>
</feature>
<comment type="catalytic activity">
    <reaction evidence="8">
        <text>L-proline + a quinone = (S)-1-pyrroline-5-carboxylate + a quinol + H(+)</text>
        <dbReference type="Rhea" id="RHEA:23784"/>
        <dbReference type="ChEBI" id="CHEBI:15378"/>
        <dbReference type="ChEBI" id="CHEBI:17388"/>
        <dbReference type="ChEBI" id="CHEBI:24646"/>
        <dbReference type="ChEBI" id="CHEBI:60039"/>
        <dbReference type="ChEBI" id="CHEBI:132124"/>
        <dbReference type="EC" id="1.5.5.2"/>
    </reaction>
</comment>
<evidence type="ECO:0000256" key="9">
    <source>
        <dbReference type="PIRSR" id="PIRSR000196-1"/>
    </source>
</evidence>
<dbReference type="InterPro" id="IPR015659">
    <property type="entry name" value="Proline_oxidase"/>
</dbReference>
<feature type="binding site" evidence="9">
    <location>
        <position position="309"/>
    </location>
    <ligand>
        <name>substrate</name>
    </ligand>
</feature>
<evidence type="ECO:0000256" key="6">
    <source>
        <dbReference type="ARBA" id="ARBA00023002"/>
    </source>
</evidence>
<gene>
    <name evidence="12" type="ORF">FRACA_120024</name>
</gene>
<sequence length="342" mass="36119">MTLLDVPLSLPEVMDGGAGVIRRLVPRLIGLAPVRASLTRGPLATAIVDRFVAGQTDADAVTVVAGLADLGLRATVDLLGEQVTRSEDAVATVEAYRRLLDLADRAGCACGLDVSVKLSAIGQAVPHDGRKLSYENAAEIAAGAAAVNATVTLDMEDHTTTDATLDTVVELRRDFPSVGAVLQAQLRRTEADCRDLAREGSRVRLCKGAYREPAAVVCQGRGAVSAAYARCLGILVAGPGYPMIATHDPALISVASGLIEQVGRASDSYEFQLLHGVRQAEQRRLAARGATVRVYVPYGPDSLPYLTRRLVERPANLLLAARAMGERRAGATGSARSMRWSA</sequence>